<comment type="caution">
    <text evidence="9">The sequence shown here is derived from an EMBL/GenBank/DDBJ whole genome shotgun (WGS) entry which is preliminary data.</text>
</comment>
<dbReference type="GO" id="GO:0030170">
    <property type="term" value="F:pyridoxal phosphate binding"/>
    <property type="evidence" value="ECO:0007669"/>
    <property type="project" value="InterPro"/>
</dbReference>
<dbReference type="PANTHER" id="PTHR11879">
    <property type="entry name" value="ASPARTATE AMINOTRANSFERASE"/>
    <property type="match status" value="1"/>
</dbReference>
<dbReference type="InterPro" id="IPR015424">
    <property type="entry name" value="PyrdxlP-dep_Trfase"/>
</dbReference>
<reference evidence="9 10" key="1">
    <citation type="submission" date="2020-05" db="EMBL/GenBank/DDBJ databases">
        <title>Identification and distribution of gene clusters putatively required for synthesis of sphingolipid metabolism inhibitors in phylogenetically diverse species of the filamentous fungus Fusarium.</title>
        <authorList>
            <person name="Kim H.-S."/>
            <person name="Busman M."/>
            <person name="Brown D.W."/>
            <person name="Divon H."/>
            <person name="Uhlig S."/>
            <person name="Proctor R.H."/>
        </authorList>
    </citation>
    <scope>NUCLEOTIDE SEQUENCE [LARGE SCALE GENOMIC DNA]</scope>
    <source>
        <strain evidence="9 10">NRRL 26131</strain>
    </source>
</reference>
<evidence type="ECO:0000256" key="4">
    <source>
        <dbReference type="ARBA" id="ARBA00022576"/>
    </source>
</evidence>
<dbReference type="Pfam" id="PF00155">
    <property type="entry name" value="Aminotran_1_2"/>
    <property type="match status" value="1"/>
</dbReference>
<evidence type="ECO:0000256" key="1">
    <source>
        <dbReference type="ARBA" id="ARBA00001933"/>
    </source>
</evidence>
<evidence type="ECO:0000256" key="2">
    <source>
        <dbReference type="ARBA" id="ARBA00007441"/>
    </source>
</evidence>
<dbReference type="PROSITE" id="PS51704">
    <property type="entry name" value="GP_PDE"/>
    <property type="match status" value="1"/>
</dbReference>
<keyword evidence="4" id="KW-0032">Aminotransferase</keyword>
<dbReference type="CDD" id="cd00609">
    <property type="entry name" value="AAT_like"/>
    <property type="match status" value="1"/>
</dbReference>
<dbReference type="GO" id="GO:0006532">
    <property type="term" value="P:aspartate biosynthetic process"/>
    <property type="evidence" value="ECO:0007669"/>
    <property type="project" value="TreeGrafter"/>
</dbReference>
<dbReference type="InterPro" id="IPR005000">
    <property type="entry name" value="Aldolase/citrate-lyase_domain"/>
</dbReference>
<dbReference type="InterPro" id="IPR015421">
    <property type="entry name" value="PyrdxlP-dep_Trfase_major"/>
</dbReference>
<dbReference type="Pfam" id="PF03328">
    <property type="entry name" value="HpcH_HpaI"/>
    <property type="match status" value="1"/>
</dbReference>
<dbReference type="GO" id="GO:0004069">
    <property type="term" value="F:L-aspartate:2-oxoglutarate aminotransferase activity"/>
    <property type="evidence" value="ECO:0007669"/>
    <property type="project" value="TreeGrafter"/>
</dbReference>
<dbReference type="InterPro" id="IPR015813">
    <property type="entry name" value="Pyrv/PenolPyrv_kinase-like_dom"/>
</dbReference>
<dbReference type="Gene3D" id="3.40.640.10">
    <property type="entry name" value="Type I PLP-dependent aspartate aminotransferase-like (Major domain)"/>
    <property type="match status" value="1"/>
</dbReference>
<comment type="subunit">
    <text evidence="3">Homodimer.</text>
</comment>
<evidence type="ECO:0000256" key="3">
    <source>
        <dbReference type="ARBA" id="ARBA00011738"/>
    </source>
</evidence>
<keyword evidence="10" id="KW-1185">Reference proteome</keyword>
<keyword evidence="6" id="KW-0479">Metal-binding</keyword>
<dbReference type="GO" id="GO:0008081">
    <property type="term" value="F:phosphoric diester hydrolase activity"/>
    <property type="evidence" value="ECO:0007669"/>
    <property type="project" value="InterPro"/>
</dbReference>
<feature type="domain" description="GP-PDE" evidence="8">
    <location>
        <begin position="1"/>
        <end position="115"/>
    </location>
</feature>
<dbReference type="PRINTS" id="PR00799">
    <property type="entry name" value="TRANSAMINASE"/>
</dbReference>
<dbReference type="Gene3D" id="3.20.20.60">
    <property type="entry name" value="Phosphoenolpyruvate-binding domains"/>
    <property type="match status" value="1"/>
</dbReference>
<comment type="cofactor">
    <cofactor evidence="1">
        <name>pyridoxal 5'-phosphate</name>
        <dbReference type="ChEBI" id="CHEBI:597326"/>
    </cofactor>
</comment>
<dbReference type="SUPFAM" id="SSF51621">
    <property type="entry name" value="Phosphoenolpyruvate/pyruvate domain"/>
    <property type="match status" value="1"/>
</dbReference>
<gene>
    <name evidence="9" type="ORF">FGLOB1_9635</name>
</gene>
<organism evidence="9 10">
    <name type="scientific">Fusarium globosum</name>
    <dbReference type="NCBI Taxonomy" id="78864"/>
    <lineage>
        <taxon>Eukaryota</taxon>
        <taxon>Fungi</taxon>
        <taxon>Dikarya</taxon>
        <taxon>Ascomycota</taxon>
        <taxon>Pezizomycotina</taxon>
        <taxon>Sordariomycetes</taxon>
        <taxon>Hypocreomycetidae</taxon>
        <taxon>Hypocreales</taxon>
        <taxon>Nectriaceae</taxon>
        <taxon>Fusarium</taxon>
        <taxon>Fusarium fujikuroi species complex</taxon>
    </lineage>
</organism>
<keyword evidence="5" id="KW-0808">Transferase</keyword>
<dbReference type="GO" id="GO:0005829">
    <property type="term" value="C:cytosol"/>
    <property type="evidence" value="ECO:0007669"/>
    <property type="project" value="TreeGrafter"/>
</dbReference>
<evidence type="ECO:0000313" key="9">
    <source>
        <dbReference type="EMBL" id="KAF5702382.1"/>
    </source>
</evidence>
<dbReference type="NCBIfam" id="NF006719">
    <property type="entry name" value="PRK09257.1"/>
    <property type="match status" value="1"/>
</dbReference>
<protein>
    <submittedName>
        <fullName evidence="9">Aspartate cytoplasmic</fullName>
    </submittedName>
</protein>
<dbReference type="Proteomes" id="UP000532311">
    <property type="component" value="Unassembled WGS sequence"/>
</dbReference>
<dbReference type="AlphaFoldDB" id="A0A8H5XYL2"/>
<dbReference type="InterPro" id="IPR015422">
    <property type="entry name" value="PyrdxlP-dep_Trfase_small"/>
</dbReference>
<proteinExistence type="inferred from homology"/>
<comment type="similarity">
    <text evidence="2">Belongs to the class-I pyridoxal-phosphate-dependent aminotransferase family.</text>
</comment>
<name>A0A8H5XYL2_9HYPO</name>
<evidence type="ECO:0000256" key="5">
    <source>
        <dbReference type="ARBA" id="ARBA00022679"/>
    </source>
</evidence>
<dbReference type="InterPro" id="IPR030395">
    <property type="entry name" value="GP_PDE_dom"/>
</dbReference>
<dbReference type="GO" id="GO:0046872">
    <property type="term" value="F:metal ion binding"/>
    <property type="evidence" value="ECO:0007669"/>
    <property type="project" value="UniProtKB-KW"/>
</dbReference>
<dbReference type="Gene3D" id="3.90.1150.10">
    <property type="entry name" value="Aspartate Aminotransferase, domain 1"/>
    <property type="match status" value="1"/>
</dbReference>
<dbReference type="InterPro" id="IPR004839">
    <property type="entry name" value="Aminotransferase_I/II_large"/>
</dbReference>
<sequence length="652" mass="71462">MVRASTITATVRNPQLRILNTLRANGKPIMTFLGLPSLRTAQIVASTGVDAVIIDCEHGHISDDSMHDATAAIAAAGVSPLVRLRMTHPDLIKRALDSGAHGIILPQVHTAQEASEVVKYSKFPPQGLRGQGSPFAGFAHNVDIATYVKTANETTIVCVQIESRQGVDNVDAICAVPGVDMVFIGPNDLAFSLLGYVPAKGDEPEFLDAIDRIVSAARKHGKWVARLSNSGALSFYTSLKMVSSFRKGPDDPMYFLKLAADQDTSPDKVDLGVGIYRNESGLYSQLGSVAKAKIVLAENDPGHDYEITIGNQRFLNHAARLLFGQDCELLKSGRIASAQTISGTGACHLAALALSQSISPHPKVYIGTPTWGNYKPMFELVGLEVIEYPYFDFQTRTIDFSSIISAALTARPRSVFILQACCHNPTGADPTREQWQELGAVLAQNSHFVLFDIAYHGLGNGLDEDAYAIRHFATLGLDMFVCQSFSKNFALYGERCGALHAVCSSRDIAAVVQDRLRCLIRWEFSSAPAYGGRLVTIVLESDDLTADWVEELSEIQHRLKALRKQLHHRLTQVLKTPGNWDHILRENGLFSYLSLNPKQCQKLIDQHHIYLPPNGRINISGLSQSNISRVADSLDQRIREEVVQDIQTRAAL</sequence>
<dbReference type="PANTHER" id="PTHR11879:SF55">
    <property type="entry name" value="GLUTAMATE OXALOACETATE TRANSAMINASE 1, ISOFORM B"/>
    <property type="match status" value="1"/>
</dbReference>
<evidence type="ECO:0000256" key="6">
    <source>
        <dbReference type="ARBA" id="ARBA00022723"/>
    </source>
</evidence>
<accession>A0A8H5XYL2</accession>
<evidence type="ECO:0000256" key="7">
    <source>
        <dbReference type="ARBA" id="ARBA00022898"/>
    </source>
</evidence>
<dbReference type="EMBL" id="JAAQPF010000448">
    <property type="protein sequence ID" value="KAF5702382.1"/>
    <property type="molecule type" value="Genomic_DNA"/>
</dbReference>
<evidence type="ECO:0000313" key="10">
    <source>
        <dbReference type="Proteomes" id="UP000532311"/>
    </source>
</evidence>
<keyword evidence="7" id="KW-0663">Pyridoxal phosphate</keyword>
<dbReference type="InterPro" id="IPR000796">
    <property type="entry name" value="Asp_trans"/>
</dbReference>
<dbReference type="SUPFAM" id="SSF53383">
    <property type="entry name" value="PLP-dependent transferases"/>
    <property type="match status" value="1"/>
</dbReference>
<dbReference type="GO" id="GO:0006629">
    <property type="term" value="P:lipid metabolic process"/>
    <property type="evidence" value="ECO:0007669"/>
    <property type="project" value="InterPro"/>
</dbReference>
<dbReference type="InterPro" id="IPR040442">
    <property type="entry name" value="Pyrv_kinase-like_dom_sf"/>
</dbReference>
<evidence type="ECO:0000259" key="8">
    <source>
        <dbReference type="PROSITE" id="PS51704"/>
    </source>
</evidence>